<dbReference type="Gene3D" id="3.40.50.150">
    <property type="entry name" value="Vaccinia Virus protein VP39"/>
    <property type="match status" value="1"/>
</dbReference>
<evidence type="ECO:0000256" key="1">
    <source>
        <dbReference type="SAM" id="MobiDB-lite"/>
    </source>
</evidence>
<feature type="region of interest" description="Disordered" evidence="1">
    <location>
        <begin position="1"/>
        <end position="23"/>
    </location>
</feature>
<reference evidence="3 4" key="1">
    <citation type="submission" date="2021-05" db="EMBL/GenBank/DDBJ databases">
        <title>Kineosporia and Streptomyces sp. nov. two new marine actinobacteria isolated from Coral.</title>
        <authorList>
            <person name="Buangrab K."/>
            <person name="Sutthacheep M."/>
            <person name="Yeemin T."/>
            <person name="Harunari E."/>
            <person name="Igarashi Y."/>
            <person name="Kanchanasin P."/>
            <person name="Tanasupawat S."/>
            <person name="Phongsopitanun W."/>
        </authorList>
    </citation>
    <scope>NUCLEOTIDE SEQUENCE [LARGE SCALE GENOMIC DNA]</scope>
    <source>
        <strain evidence="3 4">J2-2</strain>
    </source>
</reference>
<dbReference type="InterPro" id="IPR029063">
    <property type="entry name" value="SAM-dependent_MTases_sf"/>
</dbReference>
<dbReference type="GO" id="GO:0032259">
    <property type="term" value="P:methylation"/>
    <property type="evidence" value="ECO:0007669"/>
    <property type="project" value="UniProtKB-KW"/>
</dbReference>
<keyword evidence="3" id="KW-0808">Transferase</keyword>
<dbReference type="PANTHER" id="PTHR43591">
    <property type="entry name" value="METHYLTRANSFERASE"/>
    <property type="match status" value="1"/>
</dbReference>
<dbReference type="CDD" id="cd02440">
    <property type="entry name" value="AdoMet_MTases"/>
    <property type="match status" value="1"/>
</dbReference>
<dbReference type="EMBL" id="JAHBAY010000003">
    <property type="protein sequence ID" value="MBT0768874.1"/>
    <property type="molecule type" value="Genomic_DNA"/>
</dbReference>
<dbReference type="RefSeq" id="WP_214155178.1">
    <property type="nucleotide sequence ID" value="NZ_JAHBAY010000003.1"/>
</dbReference>
<comment type="caution">
    <text evidence="3">The sequence shown here is derived from an EMBL/GenBank/DDBJ whole genome shotgun (WGS) entry which is preliminary data.</text>
</comment>
<sequence>MTAPDLRTAGYRDAGPEESARAGRSWWDENAAEYQLEHAGDLTGRLVWGPELLDEADAGLLGAVAGRDVLEVGAGSADSSAWLKSQGARAVATDISAGMLRAHDAAPTAATSPTALPARVVADARVLPFANDSFDIVFTAYGALPFVADPERVHAEVSRVLRPGGRWVFSVTHPVRWAFPDDGGEGGLTVRRPYFDRTPYVETDDRGVVSYSEHHRTIGDRVRELATAGFRLVDLVEPEWPDGVDRVWGSWSPLRGRLIPGTAIFVAVLEHPTKL</sequence>
<dbReference type="InterPro" id="IPR013216">
    <property type="entry name" value="Methyltransf_11"/>
</dbReference>
<proteinExistence type="predicted"/>
<organism evidence="3 4">
    <name type="scientific">Kineosporia corallincola</name>
    <dbReference type="NCBI Taxonomy" id="2835133"/>
    <lineage>
        <taxon>Bacteria</taxon>
        <taxon>Bacillati</taxon>
        <taxon>Actinomycetota</taxon>
        <taxon>Actinomycetes</taxon>
        <taxon>Kineosporiales</taxon>
        <taxon>Kineosporiaceae</taxon>
        <taxon>Kineosporia</taxon>
    </lineage>
</organism>
<keyword evidence="3" id="KW-0489">Methyltransferase</keyword>
<dbReference type="GO" id="GO:0008168">
    <property type="term" value="F:methyltransferase activity"/>
    <property type="evidence" value="ECO:0007669"/>
    <property type="project" value="UniProtKB-KW"/>
</dbReference>
<evidence type="ECO:0000313" key="4">
    <source>
        <dbReference type="Proteomes" id="UP001197247"/>
    </source>
</evidence>
<accession>A0ABS5TCQ9</accession>
<evidence type="ECO:0000259" key="2">
    <source>
        <dbReference type="Pfam" id="PF08241"/>
    </source>
</evidence>
<dbReference type="SUPFAM" id="SSF53335">
    <property type="entry name" value="S-adenosyl-L-methionine-dependent methyltransferases"/>
    <property type="match status" value="1"/>
</dbReference>
<dbReference type="PANTHER" id="PTHR43591:SF24">
    <property type="entry name" value="2-METHOXY-6-POLYPRENYL-1,4-BENZOQUINOL METHYLASE, MITOCHONDRIAL"/>
    <property type="match status" value="1"/>
</dbReference>
<gene>
    <name evidence="3" type="ORF">KIH74_08050</name>
</gene>
<evidence type="ECO:0000313" key="3">
    <source>
        <dbReference type="EMBL" id="MBT0768874.1"/>
    </source>
</evidence>
<feature type="domain" description="Methyltransferase type 11" evidence="2">
    <location>
        <begin position="70"/>
        <end position="169"/>
    </location>
</feature>
<protein>
    <submittedName>
        <fullName evidence="3">Methyltransferase domain-containing protein</fullName>
    </submittedName>
</protein>
<keyword evidence="4" id="KW-1185">Reference proteome</keyword>
<dbReference type="Pfam" id="PF08241">
    <property type="entry name" value="Methyltransf_11"/>
    <property type="match status" value="1"/>
</dbReference>
<dbReference type="Proteomes" id="UP001197247">
    <property type="component" value="Unassembled WGS sequence"/>
</dbReference>
<name>A0ABS5TCQ9_9ACTN</name>